<sequence>MGDAMELRHLRTFRAVARTLNFTHAAAELHYAQSSVTEQIQALEAELGSKLFERGRRLRLTGAGERLVGYADQVLELVEEARAAVDEERGEPEGDLTIGALETLCAQRIPALFGEYRTRWPRVRVTLREGSRGELYQAVQQSEMDVCFTFGDAPADPALSSAKLGSEPLVVIVPPGHPLSGKEELRPGDLDGVGFLATPPGCGFREMLDRIDGPVIEAEVGSLAALARCVAAGQGCGLVPALVEHAGAVAVPLAGATTDVTMTWRRRDERKPSVAALLATAYALSSTDSSSSGSSKVKAGAIDS</sequence>
<dbReference type="EMBL" id="BNAW01000003">
    <property type="protein sequence ID" value="GHF98274.1"/>
    <property type="molecule type" value="Genomic_DNA"/>
</dbReference>
<dbReference type="PRINTS" id="PR00039">
    <property type="entry name" value="HTHLYSR"/>
</dbReference>
<dbReference type="Proteomes" id="UP000649955">
    <property type="component" value="Unassembled WGS sequence"/>
</dbReference>
<dbReference type="CDD" id="cd05466">
    <property type="entry name" value="PBP2_LTTR_substrate"/>
    <property type="match status" value="1"/>
</dbReference>
<evidence type="ECO:0000313" key="8">
    <source>
        <dbReference type="Proteomes" id="UP000649955"/>
    </source>
</evidence>
<dbReference type="PANTHER" id="PTHR30346">
    <property type="entry name" value="TRANSCRIPTIONAL DUAL REGULATOR HCAR-RELATED"/>
    <property type="match status" value="1"/>
</dbReference>
<dbReference type="SUPFAM" id="SSF46785">
    <property type="entry name" value="Winged helix' DNA-binding domain"/>
    <property type="match status" value="1"/>
</dbReference>
<comment type="similarity">
    <text evidence="1">Belongs to the LysR transcriptional regulatory family.</text>
</comment>
<feature type="domain" description="HTH lysR-type" evidence="6">
    <location>
        <begin position="5"/>
        <end position="61"/>
    </location>
</feature>
<keyword evidence="4" id="KW-0804">Transcription</keyword>
<evidence type="ECO:0000256" key="2">
    <source>
        <dbReference type="ARBA" id="ARBA00023015"/>
    </source>
</evidence>
<dbReference type="PANTHER" id="PTHR30346:SF29">
    <property type="entry name" value="LYSR SUBSTRATE-BINDING"/>
    <property type="match status" value="1"/>
</dbReference>
<evidence type="ECO:0000259" key="6">
    <source>
        <dbReference type="PROSITE" id="PS50931"/>
    </source>
</evidence>
<organism evidence="7 8">
    <name type="scientific">Amycolatopsis bullii</name>
    <dbReference type="NCBI Taxonomy" id="941987"/>
    <lineage>
        <taxon>Bacteria</taxon>
        <taxon>Bacillati</taxon>
        <taxon>Actinomycetota</taxon>
        <taxon>Actinomycetes</taxon>
        <taxon>Pseudonocardiales</taxon>
        <taxon>Pseudonocardiaceae</taxon>
        <taxon>Amycolatopsis</taxon>
    </lineage>
</organism>
<dbReference type="Pfam" id="PF00126">
    <property type="entry name" value="HTH_1"/>
    <property type="match status" value="1"/>
</dbReference>
<dbReference type="InterPro" id="IPR036390">
    <property type="entry name" value="WH_DNA-bd_sf"/>
</dbReference>
<evidence type="ECO:0000256" key="1">
    <source>
        <dbReference type="ARBA" id="ARBA00009437"/>
    </source>
</evidence>
<dbReference type="PROSITE" id="PS50931">
    <property type="entry name" value="HTH_LYSR"/>
    <property type="match status" value="1"/>
</dbReference>
<comment type="caution">
    <text evidence="7">The sequence shown here is derived from an EMBL/GenBank/DDBJ whole genome shotgun (WGS) entry which is preliminary data.</text>
</comment>
<evidence type="ECO:0000313" key="7">
    <source>
        <dbReference type="EMBL" id="GHF98274.1"/>
    </source>
</evidence>
<keyword evidence="8" id="KW-1185">Reference proteome</keyword>
<keyword evidence="3" id="KW-0238">DNA-binding</keyword>
<gene>
    <name evidence="7" type="ORF">GCM10017567_11160</name>
</gene>
<dbReference type="Pfam" id="PF03466">
    <property type="entry name" value="LysR_substrate"/>
    <property type="match status" value="1"/>
</dbReference>
<evidence type="ECO:0000256" key="4">
    <source>
        <dbReference type="ARBA" id="ARBA00023163"/>
    </source>
</evidence>
<name>A0ABQ3K1W3_9PSEU</name>
<accession>A0ABQ3K1W3</accession>
<dbReference type="InterPro" id="IPR000847">
    <property type="entry name" value="LysR_HTH_N"/>
</dbReference>
<reference evidence="8" key="1">
    <citation type="journal article" date="2019" name="Int. J. Syst. Evol. Microbiol.">
        <title>The Global Catalogue of Microorganisms (GCM) 10K type strain sequencing project: providing services to taxonomists for standard genome sequencing and annotation.</title>
        <authorList>
            <consortium name="The Broad Institute Genomics Platform"/>
            <consortium name="The Broad Institute Genome Sequencing Center for Infectious Disease"/>
            <person name="Wu L."/>
            <person name="Ma J."/>
        </authorList>
    </citation>
    <scope>NUCLEOTIDE SEQUENCE [LARGE SCALE GENOMIC DNA]</scope>
    <source>
        <strain evidence="8">CGMCC 4.7680</strain>
    </source>
</reference>
<feature type="region of interest" description="Disordered" evidence="5">
    <location>
        <begin position="285"/>
        <end position="304"/>
    </location>
</feature>
<dbReference type="Gene3D" id="1.10.10.10">
    <property type="entry name" value="Winged helix-like DNA-binding domain superfamily/Winged helix DNA-binding domain"/>
    <property type="match status" value="1"/>
</dbReference>
<proteinExistence type="inferred from homology"/>
<evidence type="ECO:0000256" key="3">
    <source>
        <dbReference type="ARBA" id="ARBA00023125"/>
    </source>
</evidence>
<dbReference type="InterPro" id="IPR005119">
    <property type="entry name" value="LysR_subst-bd"/>
</dbReference>
<protein>
    <submittedName>
        <fullName evidence="7">LysR family transcriptional regulator</fullName>
    </submittedName>
</protein>
<dbReference type="Gene3D" id="3.40.190.290">
    <property type="match status" value="1"/>
</dbReference>
<dbReference type="InterPro" id="IPR036388">
    <property type="entry name" value="WH-like_DNA-bd_sf"/>
</dbReference>
<evidence type="ECO:0000256" key="5">
    <source>
        <dbReference type="SAM" id="MobiDB-lite"/>
    </source>
</evidence>
<keyword evidence="2" id="KW-0805">Transcription regulation</keyword>
<dbReference type="SUPFAM" id="SSF53850">
    <property type="entry name" value="Periplasmic binding protein-like II"/>
    <property type="match status" value="1"/>
</dbReference>